<reference evidence="10 11" key="1">
    <citation type="submission" date="2018-06" db="EMBL/GenBank/DDBJ databases">
        <authorList>
            <consortium name="Pathogen Informatics"/>
            <person name="Doyle S."/>
        </authorList>
    </citation>
    <scope>NUCLEOTIDE SEQUENCE [LARGE SCALE GENOMIC DNA]</scope>
    <source>
        <strain evidence="10 11">NCTC12120</strain>
    </source>
</reference>
<gene>
    <name evidence="10" type="primary">fimD_4</name>
    <name evidence="10" type="ORF">NCTC12120_03317</name>
</gene>
<sequence>MRAIITVKRGDRPVPFGSVVREVQSGVTSMAGDDGQIYLSGLPLKGNLLIQWGDGKGSQCRANYSLPEESLKQAVVMATATCS</sequence>
<dbReference type="EMBL" id="UAVU01000003">
    <property type="protein sequence ID" value="SQA99399.1"/>
    <property type="molecule type" value="Genomic_DNA"/>
</dbReference>
<keyword evidence="7" id="KW-0472">Membrane</keyword>
<evidence type="ECO:0000256" key="2">
    <source>
        <dbReference type="ARBA" id="ARBA00008064"/>
    </source>
</evidence>
<evidence type="ECO:0000256" key="4">
    <source>
        <dbReference type="ARBA" id="ARBA00022452"/>
    </source>
</evidence>
<evidence type="ECO:0000256" key="7">
    <source>
        <dbReference type="ARBA" id="ARBA00023136"/>
    </source>
</evidence>
<keyword evidence="4" id="KW-1134">Transmembrane beta strand</keyword>
<evidence type="ECO:0000256" key="6">
    <source>
        <dbReference type="ARBA" id="ARBA00022729"/>
    </source>
</evidence>
<dbReference type="AlphaFoldDB" id="A0A2X2VCT0"/>
<organism evidence="10 11">
    <name type="scientific">Cedecea neteri</name>
    <dbReference type="NCBI Taxonomy" id="158822"/>
    <lineage>
        <taxon>Bacteria</taxon>
        <taxon>Pseudomonadati</taxon>
        <taxon>Pseudomonadota</taxon>
        <taxon>Gammaproteobacteria</taxon>
        <taxon>Enterobacterales</taxon>
        <taxon>Enterobacteriaceae</taxon>
        <taxon>Cedecea</taxon>
    </lineage>
</organism>
<evidence type="ECO:0000256" key="5">
    <source>
        <dbReference type="ARBA" id="ARBA00022692"/>
    </source>
</evidence>
<evidence type="ECO:0000256" key="1">
    <source>
        <dbReference type="ARBA" id="ARBA00004571"/>
    </source>
</evidence>
<accession>A0A2X2VCT0</accession>
<protein>
    <submittedName>
        <fullName evidence="10">Outer membrane usher protein fimD</fullName>
    </submittedName>
</protein>
<keyword evidence="5" id="KW-0812">Transmembrane</keyword>
<dbReference type="GO" id="GO:0009279">
    <property type="term" value="C:cell outer membrane"/>
    <property type="evidence" value="ECO:0007669"/>
    <property type="project" value="UniProtKB-SubCell"/>
</dbReference>
<comment type="subcellular location">
    <subcellularLocation>
        <location evidence="1">Cell outer membrane</location>
        <topology evidence="1">Multi-pass membrane protein</topology>
    </subcellularLocation>
</comment>
<evidence type="ECO:0000313" key="11">
    <source>
        <dbReference type="Proteomes" id="UP000251197"/>
    </source>
</evidence>
<dbReference type="InterPro" id="IPR000015">
    <property type="entry name" value="Fimb_usher"/>
</dbReference>
<dbReference type="Proteomes" id="UP000251197">
    <property type="component" value="Unassembled WGS sequence"/>
</dbReference>
<name>A0A2X2VCT0_9ENTR</name>
<keyword evidence="8" id="KW-0998">Cell outer membrane</keyword>
<evidence type="ECO:0000313" key="10">
    <source>
        <dbReference type="EMBL" id="SQA99399.1"/>
    </source>
</evidence>
<dbReference type="Gene3D" id="2.60.40.2070">
    <property type="match status" value="1"/>
</dbReference>
<evidence type="ECO:0000259" key="9">
    <source>
        <dbReference type="Pfam" id="PF13953"/>
    </source>
</evidence>
<dbReference type="PANTHER" id="PTHR30451:SF6">
    <property type="entry name" value="OUTER MEMBRANE USHER PROTEIN SFMD"/>
    <property type="match status" value="1"/>
</dbReference>
<dbReference type="PANTHER" id="PTHR30451">
    <property type="entry name" value="OUTER MEMBRANE USHER PROTEIN"/>
    <property type="match status" value="1"/>
</dbReference>
<evidence type="ECO:0000256" key="8">
    <source>
        <dbReference type="ARBA" id="ARBA00023237"/>
    </source>
</evidence>
<keyword evidence="6" id="KW-0732">Signal</keyword>
<evidence type="ECO:0000256" key="3">
    <source>
        <dbReference type="ARBA" id="ARBA00022448"/>
    </source>
</evidence>
<dbReference type="GO" id="GO:0009297">
    <property type="term" value="P:pilus assembly"/>
    <property type="evidence" value="ECO:0007669"/>
    <property type="project" value="InterPro"/>
</dbReference>
<dbReference type="Pfam" id="PF13953">
    <property type="entry name" value="PapC_C"/>
    <property type="match status" value="1"/>
</dbReference>
<comment type="similarity">
    <text evidence="2">Belongs to the fimbrial export usher family.</text>
</comment>
<feature type="domain" description="PapC-like C-terminal" evidence="9">
    <location>
        <begin position="5"/>
        <end position="68"/>
    </location>
</feature>
<dbReference type="GO" id="GO:0015473">
    <property type="term" value="F:fimbrial usher porin activity"/>
    <property type="evidence" value="ECO:0007669"/>
    <property type="project" value="InterPro"/>
</dbReference>
<keyword evidence="3" id="KW-0813">Transport</keyword>
<proteinExistence type="inferred from homology"/>
<dbReference type="InterPro" id="IPR025949">
    <property type="entry name" value="PapC-like_C"/>
</dbReference>
<dbReference type="InterPro" id="IPR043142">
    <property type="entry name" value="PapC-like_C_sf"/>
</dbReference>
<dbReference type="FunFam" id="2.60.40.2070:FF:000001">
    <property type="entry name" value="Fimbrial outer membrane usher protein"/>
    <property type="match status" value="1"/>
</dbReference>